<keyword evidence="1" id="KW-0479">Metal-binding</keyword>
<dbReference type="InterPro" id="IPR036575">
    <property type="entry name" value="TFIIS_cen_dom_sf"/>
</dbReference>
<evidence type="ECO:0000256" key="2">
    <source>
        <dbReference type="ARBA" id="ARBA00022771"/>
    </source>
</evidence>
<evidence type="ECO:0000256" key="1">
    <source>
        <dbReference type="ARBA" id="ARBA00022723"/>
    </source>
</evidence>
<dbReference type="Pfam" id="PF07500">
    <property type="entry name" value="TFIIS_M"/>
    <property type="match status" value="1"/>
</dbReference>
<dbReference type="Pfam" id="PF01096">
    <property type="entry name" value="Zn_ribbon_TFIIS"/>
    <property type="match status" value="1"/>
</dbReference>
<dbReference type="PROSITE" id="PS51133">
    <property type="entry name" value="ZF_TFIIS_2"/>
    <property type="match status" value="1"/>
</dbReference>
<dbReference type="GO" id="GO:0005634">
    <property type="term" value="C:nucleus"/>
    <property type="evidence" value="ECO:0007669"/>
    <property type="project" value="TreeGrafter"/>
</dbReference>
<protein>
    <recommendedName>
        <fullName evidence="7">TFIIS-type domain-containing protein</fullName>
    </recommendedName>
</protein>
<organism evidence="6">
    <name type="scientific">viral metagenome</name>
    <dbReference type="NCBI Taxonomy" id="1070528"/>
    <lineage>
        <taxon>unclassified sequences</taxon>
        <taxon>metagenomes</taxon>
        <taxon>organismal metagenomes</taxon>
    </lineage>
</organism>
<dbReference type="AlphaFoldDB" id="A0A6C0DPN0"/>
<dbReference type="EMBL" id="MN739641">
    <property type="protein sequence ID" value="QHT17525.1"/>
    <property type="molecule type" value="Genomic_DNA"/>
</dbReference>
<dbReference type="CDD" id="cd13749">
    <property type="entry name" value="Zn-ribbon_TFIIS"/>
    <property type="match status" value="1"/>
</dbReference>
<sequence length="169" mass="19948">MYKISNSDNFRNNIRTKMSTIIGDDNLCANLEKGVFNYAIKEANSKKIIKKWENPYFVQLYLDRLRSLYLNLKNDELLSQLKNKEITPQTFAFMTHQEMNPEHWRVLIDNKIKRDANKYTTNIKASTDMFTCKKCKSKRCTYYELQTRSADEPATIFVTCLDCGKNWKS</sequence>
<dbReference type="SMART" id="SM00440">
    <property type="entry name" value="ZnF_C2C2"/>
    <property type="match status" value="1"/>
</dbReference>
<dbReference type="Gene3D" id="1.10.472.30">
    <property type="entry name" value="Transcription elongation factor S-II, central domain"/>
    <property type="match status" value="1"/>
</dbReference>
<dbReference type="InterPro" id="IPR003618">
    <property type="entry name" value="TFIIS_cen_dom"/>
</dbReference>
<reference evidence="6" key="1">
    <citation type="journal article" date="2020" name="Nature">
        <title>Giant virus diversity and host interactions through global metagenomics.</title>
        <authorList>
            <person name="Schulz F."/>
            <person name="Roux S."/>
            <person name="Paez-Espino D."/>
            <person name="Jungbluth S."/>
            <person name="Walsh D.A."/>
            <person name="Denef V.J."/>
            <person name="McMahon K.D."/>
            <person name="Konstantinidis K.T."/>
            <person name="Eloe-Fadrosh E.A."/>
            <person name="Kyrpides N.C."/>
            <person name="Woyke T."/>
        </authorList>
    </citation>
    <scope>NUCLEOTIDE SEQUENCE</scope>
    <source>
        <strain evidence="6">GVMAG-M-3300023174-24</strain>
    </source>
</reference>
<dbReference type="SUPFAM" id="SSF46942">
    <property type="entry name" value="Elongation factor TFIIS domain 2"/>
    <property type="match status" value="1"/>
</dbReference>
<accession>A0A6C0DPN0</accession>
<name>A0A6C0DPN0_9ZZZZ</name>
<proteinExistence type="predicted"/>
<dbReference type="GO" id="GO:0008270">
    <property type="term" value="F:zinc ion binding"/>
    <property type="evidence" value="ECO:0007669"/>
    <property type="project" value="UniProtKB-KW"/>
</dbReference>
<evidence type="ECO:0000256" key="3">
    <source>
        <dbReference type="ARBA" id="ARBA00022833"/>
    </source>
</evidence>
<dbReference type="InterPro" id="IPR001222">
    <property type="entry name" value="Znf_TFIIS"/>
</dbReference>
<feature type="domain" description="TFIIS central" evidence="5">
    <location>
        <begin position="10"/>
        <end position="127"/>
    </location>
</feature>
<feature type="domain" description="TFIIS-type" evidence="4">
    <location>
        <begin position="128"/>
        <end position="168"/>
    </location>
</feature>
<dbReference type="SUPFAM" id="SSF57783">
    <property type="entry name" value="Zinc beta-ribbon"/>
    <property type="match status" value="1"/>
</dbReference>
<evidence type="ECO:0008006" key="7">
    <source>
        <dbReference type="Google" id="ProtNLM"/>
    </source>
</evidence>
<keyword evidence="3" id="KW-0862">Zinc</keyword>
<keyword evidence="2" id="KW-0863">Zinc-finger</keyword>
<dbReference type="Gene3D" id="2.20.25.10">
    <property type="match status" value="1"/>
</dbReference>
<evidence type="ECO:0000313" key="6">
    <source>
        <dbReference type="EMBL" id="QHT17525.1"/>
    </source>
</evidence>
<dbReference type="PROSITE" id="PS51321">
    <property type="entry name" value="TFIIS_CENTRAL"/>
    <property type="match status" value="1"/>
</dbReference>
<dbReference type="PROSITE" id="PS00466">
    <property type="entry name" value="ZF_TFIIS_1"/>
    <property type="match status" value="1"/>
</dbReference>
<evidence type="ECO:0000259" key="4">
    <source>
        <dbReference type="PROSITE" id="PS51133"/>
    </source>
</evidence>
<dbReference type="GO" id="GO:0003676">
    <property type="term" value="F:nucleic acid binding"/>
    <property type="evidence" value="ECO:0007669"/>
    <property type="project" value="InterPro"/>
</dbReference>
<evidence type="ECO:0000259" key="5">
    <source>
        <dbReference type="PROSITE" id="PS51321"/>
    </source>
</evidence>
<dbReference type="GO" id="GO:0006351">
    <property type="term" value="P:DNA-templated transcription"/>
    <property type="evidence" value="ECO:0007669"/>
    <property type="project" value="InterPro"/>
</dbReference>
<dbReference type="PANTHER" id="PTHR11477">
    <property type="entry name" value="TRANSCRIPTION FACTOR S-II ZINC FINGER DOMAIN-CONTAINING PROTEIN"/>
    <property type="match status" value="1"/>
</dbReference>
<dbReference type="PANTHER" id="PTHR11477:SF0">
    <property type="entry name" value="IP08861P-RELATED"/>
    <property type="match status" value="1"/>
</dbReference>